<sequence>MVAEGKRSRSRPEKGYFKTLEDGVHLKSERVHPKSQKVDTETMYPIEIIERDKTTNRVKIHFIGFSHEHDEWRDRDQSLTNTEKLSLGHYVPRNIPSDQSLEDRAGAMFYRLTKAIKCSLFSSKHESPDIRIEELFEMDIYQKYMANVGVIRKSRGRDVHCLNYNAQLCCILGNKWYERILNVNGDFCFVVKGTVRFWLHDKNPIKEYFYVGDKLLESHIQNDLQLIFTFVCGDGMKAEYNTEIWK</sequence>
<proteinExistence type="predicted"/>
<name>A0A9X0A1V4_9CNID</name>
<keyword evidence="2" id="KW-1185">Reference proteome</keyword>
<reference evidence="1" key="1">
    <citation type="submission" date="2023-01" db="EMBL/GenBank/DDBJ databases">
        <title>Genome assembly of the deep-sea coral Lophelia pertusa.</title>
        <authorList>
            <person name="Herrera S."/>
            <person name="Cordes E."/>
        </authorList>
    </citation>
    <scope>NUCLEOTIDE SEQUENCE</scope>
    <source>
        <strain evidence="1">USNM1676648</strain>
        <tissue evidence="1">Polyp</tissue>
    </source>
</reference>
<dbReference type="OrthoDB" id="5980495at2759"/>
<gene>
    <name evidence="1" type="ORF">OS493_018542</name>
</gene>
<comment type="caution">
    <text evidence="1">The sequence shown here is derived from an EMBL/GenBank/DDBJ whole genome shotgun (WGS) entry which is preliminary data.</text>
</comment>
<evidence type="ECO:0000313" key="2">
    <source>
        <dbReference type="Proteomes" id="UP001163046"/>
    </source>
</evidence>
<dbReference type="EMBL" id="MU825406">
    <property type="protein sequence ID" value="KAJ7391495.1"/>
    <property type="molecule type" value="Genomic_DNA"/>
</dbReference>
<organism evidence="1 2">
    <name type="scientific">Desmophyllum pertusum</name>
    <dbReference type="NCBI Taxonomy" id="174260"/>
    <lineage>
        <taxon>Eukaryota</taxon>
        <taxon>Metazoa</taxon>
        <taxon>Cnidaria</taxon>
        <taxon>Anthozoa</taxon>
        <taxon>Hexacorallia</taxon>
        <taxon>Scleractinia</taxon>
        <taxon>Caryophylliina</taxon>
        <taxon>Caryophylliidae</taxon>
        <taxon>Desmophyllum</taxon>
    </lineage>
</organism>
<dbReference type="AlphaFoldDB" id="A0A9X0A1V4"/>
<dbReference type="Gene3D" id="2.30.30.140">
    <property type="match status" value="1"/>
</dbReference>
<evidence type="ECO:0000313" key="1">
    <source>
        <dbReference type="EMBL" id="KAJ7391495.1"/>
    </source>
</evidence>
<dbReference type="Proteomes" id="UP001163046">
    <property type="component" value="Unassembled WGS sequence"/>
</dbReference>
<protein>
    <submittedName>
        <fullName evidence="1">Uncharacterized protein</fullName>
    </submittedName>
</protein>
<accession>A0A9X0A1V4</accession>